<feature type="transmembrane region" description="Helical" evidence="1">
    <location>
        <begin position="92"/>
        <end position="113"/>
    </location>
</feature>
<dbReference type="Proteomes" id="UP000433104">
    <property type="component" value="Unassembled WGS sequence"/>
</dbReference>
<evidence type="ECO:0000256" key="1">
    <source>
        <dbReference type="SAM" id="Phobius"/>
    </source>
</evidence>
<dbReference type="PANTHER" id="PTHR20992">
    <property type="entry name" value="AT15442P-RELATED"/>
    <property type="match status" value="1"/>
</dbReference>
<keyword evidence="1" id="KW-0812">Transmembrane</keyword>
<evidence type="ECO:0000313" key="3">
    <source>
        <dbReference type="Proteomes" id="UP000433104"/>
    </source>
</evidence>
<evidence type="ECO:0000313" key="2">
    <source>
        <dbReference type="EMBL" id="MXO86967.1"/>
    </source>
</evidence>
<organism evidence="2 3">
    <name type="scientific">Parapontixanthobacter aurantiacus</name>
    <dbReference type="NCBI Taxonomy" id="1463599"/>
    <lineage>
        <taxon>Bacteria</taxon>
        <taxon>Pseudomonadati</taxon>
        <taxon>Pseudomonadota</taxon>
        <taxon>Alphaproteobacteria</taxon>
        <taxon>Sphingomonadales</taxon>
        <taxon>Erythrobacteraceae</taxon>
        <taxon>Parapontixanthobacter</taxon>
    </lineage>
</organism>
<protein>
    <submittedName>
        <fullName evidence="2">TIGR00341 family protein</fullName>
    </submittedName>
</protein>
<dbReference type="OrthoDB" id="9790659at2"/>
<accession>A0A844ZJ78</accession>
<feature type="transmembrane region" description="Helical" evidence="1">
    <location>
        <begin position="128"/>
        <end position="146"/>
    </location>
</feature>
<dbReference type="AlphaFoldDB" id="A0A844ZJ78"/>
<dbReference type="NCBIfam" id="TIGR00341">
    <property type="entry name" value="TIGR00341 family protein"/>
    <property type="match status" value="1"/>
</dbReference>
<feature type="transmembrane region" description="Helical" evidence="1">
    <location>
        <begin position="35"/>
        <end position="52"/>
    </location>
</feature>
<keyword evidence="1" id="KW-1133">Transmembrane helix</keyword>
<dbReference type="EMBL" id="WTYW01000005">
    <property type="protein sequence ID" value="MXO86967.1"/>
    <property type="molecule type" value="Genomic_DNA"/>
</dbReference>
<dbReference type="InterPro" id="IPR005240">
    <property type="entry name" value="DUF389"/>
</dbReference>
<proteinExistence type="predicted"/>
<feature type="transmembrane region" description="Helical" evidence="1">
    <location>
        <begin position="180"/>
        <end position="207"/>
    </location>
</feature>
<comment type="caution">
    <text evidence="2">The sequence shown here is derived from an EMBL/GenBank/DDBJ whole genome shotgun (WGS) entry which is preliminary data.</text>
</comment>
<feature type="transmembrane region" description="Helical" evidence="1">
    <location>
        <begin position="58"/>
        <end position="80"/>
    </location>
</feature>
<feature type="transmembrane region" description="Helical" evidence="1">
    <location>
        <begin position="153"/>
        <end position="174"/>
    </location>
</feature>
<keyword evidence="3" id="KW-1185">Reference proteome</keyword>
<gene>
    <name evidence="2" type="ORF">GRI38_13110</name>
</gene>
<dbReference type="Pfam" id="PF04087">
    <property type="entry name" value="DUF389"/>
    <property type="match status" value="1"/>
</dbReference>
<dbReference type="PANTHER" id="PTHR20992:SF9">
    <property type="entry name" value="AT15442P-RELATED"/>
    <property type="match status" value="1"/>
</dbReference>
<sequence>MLSWRRWWRDAVIGTVDQASVIEKRREEAYTSPRYLFMLAMSAGIAVLGLLLSSPAVVIGAMLIAPLMGPIIGAGFALAIGDYKWLRGSVRALVSGTVLAVALCALIVFVSPLQTVTPEIAARTRPNLFDLGVAVFSALAGAYSMIRGREGTIVGVAIATALMPPLAVAGFGLATTNWTVFSGALLLFVTNLMTIALVATIMARIYGFSAELSERQTRFQTILIVTIFVALAIPLFLSLRQIAWETNAARQIRSTVLESFDGDARISQLSFDLEAEPVTVDATVLTPRTMALAERDGEGSLAVLLGRPVDLRLTQFRVGTQAEAEAAEIAAADARAEEADAARAEAIAANLALVAGVPRSEVLVDRQNRRATVRANPLDGATLAAYRTLERRIADGVDGWRIELRPPLRALPPIAFEARLPEEEVDADGAAGEVQFVPTEEGATALALVGWAGARVDAPIALTGPERLVAIVEDRLRRQGIELAPSEIVPGGLRVVPRWTAPVE</sequence>
<feature type="transmembrane region" description="Helical" evidence="1">
    <location>
        <begin position="219"/>
        <end position="237"/>
    </location>
</feature>
<name>A0A844ZJ78_9SPHN</name>
<keyword evidence="1" id="KW-0472">Membrane</keyword>
<reference evidence="2 3" key="1">
    <citation type="submission" date="2019-12" db="EMBL/GenBank/DDBJ databases">
        <title>Genomic-based taxomic classification of the family Erythrobacteraceae.</title>
        <authorList>
            <person name="Xu L."/>
        </authorList>
    </citation>
    <scope>NUCLEOTIDE SEQUENCE [LARGE SCALE GENOMIC DNA]</scope>
    <source>
        <strain evidence="2 3">MCCC 1A09962</strain>
    </source>
</reference>